<dbReference type="PANTHER" id="PTHR10131">
    <property type="entry name" value="TNF RECEPTOR ASSOCIATED FACTOR"/>
    <property type="match status" value="1"/>
</dbReference>
<dbReference type="FunCoup" id="A0A7R8V2U8">
    <property type="interactions" value="24"/>
</dbReference>
<dbReference type="OrthoDB" id="1737200at2759"/>
<dbReference type="FunFam" id="3.30.40.10:FF:000586">
    <property type="entry name" value="Traf3, isoform A"/>
    <property type="match status" value="1"/>
</dbReference>
<proteinExistence type="predicted"/>
<gene>
    <name evidence="3" type="ORF">HERILL_LOCUS13582</name>
</gene>
<evidence type="ECO:0000256" key="1">
    <source>
        <dbReference type="SAM" id="Coils"/>
    </source>
</evidence>
<organism evidence="3 4">
    <name type="scientific">Hermetia illucens</name>
    <name type="common">Black soldier fly</name>
    <dbReference type="NCBI Taxonomy" id="343691"/>
    <lineage>
        <taxon>Eukaryota</taxon>
        <taxon>Metazoa</taxon>
        <taxon>Ecdysozoa</taxon>
        <taxon>Arthropoda</taxon>
        <taxon>Hexapoda</taxon>
        <taxon>Insecta</taxon>
        <taxon>Pterygota</taxon>
        <taxon>Neoptera</taxon>
        <taxon>Endopterygota</taxon>
        <taxon>Diptera</taxon>
        <taxon>Brachycera</taxon>
        <taxon>Stratiomyomorpha</taxon>
        <taxon>Stratiomyidae</taxon>
        <taxon>Hermetiinae</taxon>
        <taxon>Hermetia</taxon>
    </lineage>
</organism>
<sequence>MESNDEAAPKLTQIKYEKTSCYFCNEWLDTQSFKEHIIHCGQVLEKCPHSCSSYVPRKRMNSHLKTCPKVRSGATNGETKPDLTEYENRILILEQDISALRSVLNEEIKQRLHLITDVGSLRKHNQISEEWTQKVGDVLSALKKCINEERAARCSELKKFGEDMQNIYHQLQQIHNWQMATSGRIDQIHNKLIEEENVREQIISTIENKSKFSENSVFTLTEEMEELQQQLSKMSVKASQSAEQISMEILRFEELLKEREEQERTMQQDLQTAFETIQLDLQSKFVSNSELSTKQTTLDYEVKSMKNIVCNTEDRCDKLGKVVEEADRTIHGTKQALADLEVHLLYQNKLLGIHNTRGHLIWRIDDYSGKLLDAKEHETCLQSPMFCNKQYGYTLRLDVHLNGIGNWKGRNVIACLNVVPGEYDTLLPWPCKLEADIILKDQPPDLSQAQDYLRNLIVKKKNEEYDINQYIHIPHKIISSRNYLRNNAIILEVRVHKVRGGS</sequence>
<name>A0A7R8V2U8_HERIL</name>
<feature type="coiled-coil region" evidence="1">
    <location>
        <begin position="217"/>
        <end position="272"/>
    </location>
</feature>
<dbReference type="PROSITE" id="PS50144">
    <property type="entry name" value="MATH"/>
    <property type="match status" value="1"/>
</dbReference>
<feature type="domain" description="MATH" evidence="2">
    <location>
        <begin position="357"/>
        <end position="495"/>
    </location>
</feature>
<dbReference type="Gene3D" id="3.30.40.10">
    <property type="entry name" value="Zinc/RING finger domain, C3HC4 (zinc finger)"/>
    <property type="match status" value="1"/>
</dbReference>
<evidence type="ECO:0000313" key="4">
    <source>
        <dbReference type="Proteomes" id="UP000594454"/>
    </source>
</evidence>
<dbReference type="AlphaFoldDB" id="A0A7R8V2U8"/>
<dbReference type="EMBL" id="LR899013">
    <property type="protein sequence ID" value="CAD7091147.1"/>
    <property type="molecule type" value="Genomic_DNA"/>
</dbReference>
<dbReference type="PANTHER" id="PTHR10131:SF138">
    <property type="entry name" value="RE66324P"/>
    <property type="match status" value="1"/>
</dbReference>
<keyword evidence="4" id="KW-1185">Reference proteome</keyword>
<dbReference type="Proteomes" id="UP000594454">
    <property type="component" value="Chromosome 5"/>
</dbReference>
<reference evidence="3 4" key="1">
    <citation type="submission" date="2020-11" db="EMBL/GenBank/DDBJ databases">
        <authorList>
            <person name="Wallbank WR R."/>
            <person name="Pardo Diaz C."/>
            <person name="Kozak K."/>
            <person name="Martin S."/>
            <person name="Jiggins C."/>
            <person name="Moest M."/>
            <person name="Warren A I."/>
            <person name="Generalovic N T."/>
            <person name="Byers J.R.P. K."/>
            <person name="Montejo-Kovacevich G."/>
            <person name="Yen C E."/>
        </authorList>
    </citation>
    <scope>NUCLEOTIDE SEQUENCE [LARGE SCALE GENOMIC DNA]</scope>
</reference>
<protein>
    <recommendedName>
        <fullName evidence="2">MATH domain-containing protein</fullName>
    </recommendedName>
</protein>
<dbReference type="InterPro" id="IPR008974">
    <property type="entry name" value="TRAF-like"/>
</dbReference>
<dbReference type="OMA" id="CNVFIPR"/>
<dbReference type="InterPro" id="IPR002083">
    <property type="entry name" value="MATH/TRAF_dom"/>
</dbReference>
<keyword evidence="1" id="KW-0175">Coiled coil</keyword>
<dbReference type="Pfam" id="PF22486">
    <property type="entry name" value="MATH_2"/>
    <property type="match status" value="1"/>
</dbReference>
<evidence type="ECO:0000313" key="3">
    <source>
        <dbReference type="EMBL" id="CAD7091147.1"/>
    </source>
</evidence>
<accession>A0A7R8V2U8</accession>
<dbReference type="Gene3D" id="2.60.210.10">
    <property type="entry name" value="Apoptosis, Tumor Necrosis Factor Receptor Associated Protein 2, Chain A"/>
    <property type="match status" value="1"/>
</dbReference>
<dbReference type="InParanoid" id="A0A7R8V2U8"/>
<dbReference type="SUPFAM" id="SSF49599">
    <property type="entry name" value="TRAF domain-like"/>
    <property type="match status" value="1"/>
</dbReference>
<dbReference type="InterPro" id="IPR013083">
    <property type="entry name" value="Znf_RING/FYVE/PHD"/>
</dbReference>
<evidence type="ECO:0000259" key="2">
    <source>
        <dbReference type="PROSITE" id="PS50144"/>
    </source>
</evidence>